<feature type="compositionally biased region" description="Low complexity" evidence="1">
    <location>
        <begin position="19"/>
        <end position="37"/>
    </location>
</feature>
<protein>
    <submittedName>
        <fullName evidence="2">Uncharacterized protein</fullName>
    </submittedName>
</protein>
<evidence type="ECO:0000256" key="1">
    <source>
        <dbReference type="SAM" id="MobiDB-lite"/>
    </source>
</evidence>
<reference evidence="2" key="1">
    <citation type="submission" date="2014-09" db="EMBL/GenBank/DDBJ databases">
        <authorList>
            <person name="Magalhaes I.L.F."/>
            <person name="Oliveira U."/>
            <person name="Santos F.R."/>
            <person name="Vidigal T.H.D.A."/>
            <person name="Brescovit A.D."/>
            <person name="Santos A.J."/>
        </authorList>
    </citation>
    <scope>NUCLEOTIDE SEQUENCE</scope>
    <source>
        <tissue evidence="2">Shoot tissue taken approximately 20 cm above the soil surface</tissue>
    </source>
</reference>
<proteinExistence type="predicted"/>
<reference evidence="2" key="2">
    <citation type="journal article" date="2015" name="Data Brief">
        <title>Shoot transcriptome of the giant reed, Arundo donax.</title>
        <authorList>
            <person name="Barrero R.A."/>
            <person name="Guerrero F.D."/>
            <person name="Moolhuijzen P."/>
            <person name="Goolsby J.A."/>
            <person name="Tidwell J."/>
            <person name="Bellgard S.E."/>
            <person name="Bellgard M.I."/>
        </authorList>
    </citation>
    <scope>NUCLEOTIDE SEQUENCE</scope>
    <source>
        <tissue evidence="2">Shoot tissue taken approximately 20 cm above the soil surface</tissue>
    </source>
</reference>
<dbReference type="AlphaFoldDB" id="A0A0A9BP72"/>
<organism evidence="2">
    <name type="scientific">Arundo donax</name>
    <name type="common">Giant reed</name>
    <name type="synonym">Donax arundinaceus</name>
    <dbReference type="NCBI Taxonomy" id="35708"/>
    <lineage>
        <taxon>Eukaryota</taxon>
        <taxon>Viridiplantae</taxon>
        <taxon>Streptophyta</taxon>
        <taxon>Embryophyta</taxon>
        <taxon>Tracheophyta</taxon>
        <taxon>Spermatophyta</taxon>
        <taxon>Magnoliopsida</taxon>
        <taxon>Liliopsida</taxon>
        <taxon>Poales</taxon>
        <taxon>Poaceae</taxon>
        <taxon>PACMAD clade</taxon>
        <taxon>Arundinoideae</taxon>
        <taxon>Arundineae</taxon>
        <taxon>Arundo</taxon>
    </lineage>
</organism>
<dbReference type="EMBL" id="GBRH01234850">
    <property type="protein sequence ID" value="JAD63045.1"/>
    <property type="molecule type" value="Transcribed_RNA"/>
</dbReference>
<sequence length="89" mass="9423">MFASVSIEHGRAGRPTPFPASASAPPRHALPLLRPASFLFPSKGTTREGLSPELPHTTHLEPQGRAAPPLAPERGGEPPLCREGSRCLP</sequence>
<name>A0A0A9BP72_ARUDO</name>
<accession>A0A0A9BP72</accession>
<feature type="region of interest" description="Disordered" evidence="1">
    <location>
        <begin position="1"/>
        <end position="89"/>
    </location>
</feature>
<evidence type="ECO:0000313" key="2">
    <source>
        <dbReference type="EMBL" id="JAD63045.1"/>
    </source>
</evidence>